<dbReference type="InterPro" id="IPR036318">
    <property type="entry name" value="FAD-bd_PCMH-like_sf"/>
</dbReference>
<feature type="active site" evidence="16">
    <location>
        <position position="291"/>
    </location>
</feature>
<dbReference type="Gene3D" id="3.30.465.10">
    <property type="match status" value="1"/>
</dbReference>
<accession>A0ABV8H417</accession>
<evidence type="ECO:0000313" key="18">
    <source>
        <dbReference type="EMBL" id="MFC4025139.1"/>
    </source>
</evidence>
<evidence type="ECO:0000256" key="13">
    <source>
        <dbReference type="ARBA" id="ARBA00023306"/>
    </source>
</evidence>
<dbReference type="InterPro" id="IPR016169">
    <property type="entry name" value="FAD-bd_PCMH_sub2"/>
</dbReference>
<evidence type="ECO:0000259" key="17">
    <source>
        <dbReference type="PROSITE" id="PS51387"/>
    </source>
</evidence>
<dbReference type="InterPro" id="IPR016166">
    <property type="entry name" value="FAD-bd_PCMH"/>
</dbReference>
<protein>
    <recommendedName>
        <fullName evidence="16">UDP-N-acetylenolpyruvoylglucosamine reductase</fullName>
        <ecNumber evidence="16">1.3.1.98</ecNumber>
    </recommendedName>
    <alternativeName>
        <fullName evidence="16">UDP-N-acetylmuramate dehydrogenase</fullName>
    </alternativeName>
</protein>
<dbReference type="InterPro" id="IPR006094">
    <property type="entry name" value="Oxid_FAD_bind_N"/>
</dbReference>
<dbReference type="Gene3D" id="3.30.43.10">
    <property type="entry name" value="Uridine Diphospho-n-acetylenolpyruvylglucosamine Reductase, domain 2"/>
    <property type="match status" value="1"/>
</dbReference>
<evidence type="ECO:0000256" key="15">
    <source>
        <dbReference type="ARBA" id="ARBA00048914"/>
    </source>
</evidence>
<feature type="active site" evidence="16">
    <location>
        <position position="163"/>
    </location>
</feature>
<comment type="function">
    <text evidence="2 16">Cell wall formation.</text>
</comment>
<organism evidence="18 19">
    <name type="scientific">Oceanobacillus longus</name>
    <dbReference type="NCBI Taxonomy" id="930120"/>
    <lineage>
        <taxon>Bacteria</taxon>
        <taxon>Bacillati</taxon>
        <taxon>Bacillota</taxon>
        <taxon>Bacilli</taxon>
        <taxon>Bacillales</taxon>
        <taxon>Bacillaceae</taxon>
        <taxon>Oceanobacillus</taxon>
    </lineage>
</organism>
<keyword evidence="5 16" id="KW-0963">Cytoplasm</keyword>
<dbReference type="EMBL" id="JBHSAO010000011">
    <property type="protein sequence ID" value="MFC4025139.1"/>
    <property type="molecule type" value="Genomic_DNA"/>
</dbReference>
<evidence type="ECO:0000256" key="8">
    <source>
        <dbReference type="ARBA" id="ARBA00022827"/>
    </source>
</evidence>
<comment type="subcellular location">
    <subcellularLocation>
        <location evidence="3 16">Cytoplasm</location>
    </subcellularLocation>
</comment>
<dbReference type="EC" id="1.3.1.98" evidence="16"/>
<evidence type="ECO:0000256" key="1">
    <source>
        <dbReference type="ARBA" id="ARBA00001974"/>
    </source>
</evidence>
<dbReference type="SUPFAM" id="SSF56194">
    <property type="entry name" value="Uridine diphospho-N-Acetylenolpyruvylglucosamine reductase, MurB, C-terminal domain"/>
    <property type="match status" value="1"/>
</dbReference>
<comment type="catalytic activity">
    <reaction evidence="15 16">
        <text>UDP-N-acetyl-alpha-D-muramate + NADP(+) = UDP-N-acetyl-3-O-(1-carboxyvinyl)-alpha-D-glucosamine + NADPH + H(+)</text>
        <dbReference type="Rhea" id="RHEA:12248"/>
        <dbReference type="ChEBI" id="CHEBI:15378"/>
        <dbReference type="ChEBI" id="CHEBI:57783"/>
        <dbReference type="ChEBI" id="CHEBI:58349"/>
        <dbReference type="ChEBI" id="CHEBI:68483"/>
        <dbReference type="ChEBI" id="CHEBI:70757"/>
        <dbReference type="EC" id="1.3.1.98"/>
    </reaction>
</comment>
<keyword evidence="13 16" id="KW-0131">Cell cycle</keyword>
<evidence type="ECO:0000256" key="6">
    <source>
        <dbReference type="ARBA" id="ARBA00022618"/>
    </source>
</evidence>
<dbReference type="Proteomes" id="UP001595772">
    <property type="component" value="Unassembled WGS sequence"/>
</dbReference>
<feature type="active site" description="Proton donor" evidence="16">
    <location>
        <position position="217"/>
    </location>
</feature>
<evidence type="ECO:0000256" key="2">
    <source>
        <dbReference type="ARBA" id="ARBA00003921"/>
    </source>
</evidence>
<evidence type="ECO:0000256" key="14">
    <source>
        <dbReference type="ARBA" id="ARBA00023316"/>
    </source>
</evidence>
<keyword evidence="10 16" id="KW-0133">Cell shape</keyword>
<evidence type="ECO:0000256" key="4">
    <source>
        <dbReference type="ARBA" id="ARBA00004752"/>
    </source>
</evidence>
<evidence type="ECO:0000313" key="19">
    <source>
        <dbReference type="Proteomes" id="UP001595772"/>
    </source>
</evidence>
<evidence type="ECO:0000256" key="9">
    <source>
        <dbReference type="ARBA" id="ARBA00022857"/>
    </source>
</evidence>
<keyword evidence="11 16" id="KW-0573">Peptidoglycan synthesis</keyword>
<evidence type="ECO:0000256" key="12">
    <source>
        <dbReference type="ARBA" id="ARBA00023002"/>
    </source>
</evidence>
<sequence>MNYVEINNFSLKQYNTLRIESNAKIIVFPLNNNGVREIYQKYSDSKIIILGNGSNILLSKDYYDDSYTFLSFKMMDNINYYDSQIYCEAGTPLSKLSWFALEHGFKGYEFLEDVPGSMGGAIIMNAGTYKDNIGQLVECINYYDITQDEIIIERVSSQDFERRKSKWTDSNSIILSSQLSASEGQKVSNYEDIIDNLFLIKKKRYLKQPRNYPNAGSVFKRPSLNGEDFYIWKLFEELGLRGYQKNGAMISDKHPGFIVNVNNAKSEDVLFLINLAREKVKKRFGIELELEWKII</sequence>
<evidence type="ECO:0000256" key="11">
    <source>
        <dbReference type="ARBA" id="ARBA00022984"/>
    </source>
</evidence>
<dbReference type="Pfam" id="PF02873">
    <property type="entry name" value="MurB_C"/>
    <property type="match status" value="1"/>
</dbReference>
<comment type="similarity">
    <text evidence="16">Belongs to the MurB family.</text>
</comment>
<proteinExistence type="inferred from homology"/>
<dbReference type="InterPro" id="IPR011601">
    <property type="entry name" value="MurB_C"/>
</dbReference>
<dbReference type="GO" id="GO:0008762">
    <property type="term" value="F:UDP-N-acetylmuramate dehydrogenase activity"/>
    <property type="evidence" value="ECO:0007669"/>
    <property type="project" value="UniProtKB-EC"/>
</dbReference>
<dbReference type="InterPro" id="IPR016167">
    <property type="entry name" value="FAD-bd_PCMH_sub1"/>
</dbReference>
<dbReference type="NCBIfam" id="TIGR00179">
    <property type="entry name" value="murB"/>
    <property type="match status" value="1"/>
</dbReference>
<dbReference type="RefSeq" id="WP_379497631.1">
    <property type="nucleotide sequence ID" value="NZ_JBHSAO010000011.1"/>
</dbReference>
<evidence type="ECO:0000256" key="7">
    <source>
        <dbReference type="ARBA" id="ARBA00022630"/>
    </source>
</evidence>
<keyword evidence="7 16" id="KW-0285">Flavoprotein</keyword>
<dbReference type="SUPFAM" id="SSF56176">
    <property type="entry name" value="FAD-binding/transporter-associated domain-like"/>
    <property type="match status" value="1"/>
</dbReference>
<dbReference type="PANTHER" id="PTHR21071">
    <property type="entry name" value="UDP-N-ACETYLENOLPYRUVOYLGLUCOSAMINE REDUCTASE"/>
    <property type="match status" value="1"/>
</dbReference>
<keyword evidence="6 16" id="KW-0132">Cell division</keyword>
<keyword evidence="9 16" id="KW-0521">NADP</keyword>
<comment type="cofactor">
    <cofactor evidence="1 16">
        <name>FAD</name>
        <dbReference type="ChEBI" id="CHEBI:57692"/>
    </cofactor>
</comment>
<comment type="caution">
    <text evidence="18">The sequence shown here is derived from an EMBL/GenBank/DDBJ whole genome shotgun (WGS) entry which is preliminary data.</text>
</comment>
<evidence type="ECO:0000256" key="3">
    <source>
        <dbReference type="ARBA" id="ARBA00004496"/>
    </source>
</evidence>
<comment type="pathway">
    <text evidence="4 16">Cell wall biogenesis; peptidoglycan biosynthesis.</text>
</comment>
<dbReference type="PANTHER" id="PTHR21071:SF4">
    <property type="entry name" value="UDP-N-ACETYLENOLPYRUVOYLGLUCOSAMINE REDUCTASE"/>
    <property type="match status" value="1"/>
</dbReference>
<gene>
    <name evidence="16 18" type="primary">murB</name>
    <name evidence="18" type="ORF">ACFOUV_15195</name>
</gene>
<dbReference type="InterPro" id="IPR003170">
    <property type="entry name" value="MurB"/>
</dbReference>
<dbReference type="InterPro" id="IPR036635">
    <property type="entry name" value="MurB_C_sf"/>
</dbReference>
<keyword evidence="19" id="KW-1185">Reference proteome</keyword>
<evidence type="ECO:0000256" key="16">
    <source>
        <dbReference type="HAMAP-Rule" id="MF_00037"/>
    </source>
</evidence>
<dbReference type="HAMAP" id="MF_00037">
    <property type="entry name" value="MurB"/>
    <property type="match status" value="1"/>
</dbReference>
<dbReference type="PROSITE" id="PS51387">
    <property type="entry name" value="FAD_PCMH"/>
    <property type="match status" value="1"/>
</dbReference>
<evidence type="ECO:0000256" key="10">
    <source>
        <dbReference type="ARBA" id="ARBA00022960"/>
    </source>
</evidence>
<keyword evidence="12 16" id="KW-0560">Oxidoreductase</keyword>
<feature type="domain" description="FAD-binding PCMH-type" evidence="17">
    <location>
        <begin position="19"/>
        <end position="210"/>
    </location>
</feature>
<name>A0ABV8H417_9BACI</name>
<keyword evidence="8 16" id="KW-0274">FAD</keyword>
<dbReference type="Pfam" id="PF01565">
    <property type="entry name" value="FAD_binding_4"/>
    <property type="match status" value="1"/>
</dbReference>
<evidence type="ECO:0000256" key="5">
    <source>
        <dbReference type="ARBA" id="ARBA00022490"/>
    </source>
</evidence>
<reference evidence="19" key="1">
    <citation type="journal article" date="2019" name="Int. J. Syst. Evol. Microbiol.">
        <title>The Global Catalogue of Microorganisms (GCM) 10K type strain sequencing project: providing services to taxonomists for standard genome sequencing and annotation.</title>
        <authorList>
            <consortium name="The Broad Institute Genomics Platform"/>
            <consortium name="The Broad Institute Genome Sequencing Center for Infectious Disease"/>
            <person name="Wu L."/>
            <person name="Ma J."/>
        </authorList>
    </citation>
    <scope>NUCLEOTIDE SEQUENCE [LARGE SCALE GENOMIC DNA]</scope>
    <source>
        <strain evidence="19">IBRC-M 10703</strain>
    </source>
</reference>
<dbReference type="Gene3D" id="3.90.78.10">
    <property type="entry name" value="UDP-N-acetylenolpyruvoylglucosamine reductase, C-terminal domain"/>
    <property type="match status" value="1"/>
</dbReference>
<keyword evidence="14 16" id="KW-0961">Cell wall biogenesis/degradation</keyword>